<protein>
    <submittedName>
        <fullName evidence="2">1-acyl-sn-glycerol-3-phosphate acyltransferase</fullName>
    </submittedName>
</protein>
<dbReference type="KEGG" id="roz:CBI38_07970"/>
<keyword evidence="2" id="KW-0012">Acyltransferase</keyword>
<dbReference type="InterPro" id="IPR002123">
    <property type="entry name" value="Plipid/glycerol_acylTrfase"/>
</dbReference>
<dbReference type="AlphaFoldDB" id="A0A2S2BSH1"/>
<evidence type="ECO:0000313" key="2">
    <source>
        <dbReference type="EMBL" id="AWK71539.1"/>
    </source>
</evidence>
<dbReference type="Pfam" id="PF01553">
    <property type="entry name" value="Acyltransferase"/>
    <property type="match status" value="1"/>
</dbReference>
<sequence length="250" mass="27457">MDRPEVTLENYRAVYDYYRDHQQNRVLAKLAYAMLSMKYRPRVRYADGAEEQLTELVKSGAVLLVAANHVTHSDQYTLAATAWKTPLRRVIGRTRVLAKDELFTDSDLRKKVDMMGGIPVFRSKNYGLRAVADAGRLMMDVAAERLCRGDNLAIFPEGTCNEGDPTRLQHINSGIGHIAKRAVDRGATPALLSIGISYGPDAHGADTELVKGASVYVAQPLTALPGKPMDIAHIAQYELQKAVDGAVAAY</sequence>
<gene>
    <name evidence="2" type="ORF">CBI38_07970</name>
</gene>
<keyword evidence="2" id="KW-0808">Transferase</keyword>
<dbReference type="CDD" id="cd07989">
    <property type="entry name" value="LPLAT_AGPAT-like"/>
    <property type="match status" value="1"/>
</dbReference>
<evidence type="ECO:0000259" key="1">
    <source>
        <dbReference type="SMART" id="SM00563"/>
    </source>
</evidence>
<organism evidence="2 3">
    <name type="scientific">Rhodococcus oxybenzonivorans</name>
    <dbReference type="NCBI Taxonomy" id="1990687"/>
    <lineage>
        <taxon>Bacteria</taxon>
        <taxon>Bacillati</taxon>
        <taxon>Actinomycetota</taxon>
        <taxon>Actinomycetes</taxon>
        <taxon>Mycobacteriales</taxon>
        <taxon>Nocardiaceae</taxon>
        <taxon>Rhodococcus</taxon>
    </lineage>
</organism>
<reference evidence="2 3" key="1">
    <citation type="submission" date="2017-05" db="EMBL/GenBank/DDBJ databases">
        <title>Isolation of Rhodococcus sp. S2-17 biodegrading of BP-3.</title>
        <authorList>
            <person name="Lee Y."/>
            <person name="Kim K.H."/>
            <person name="Chun B.H."/>
            <person name="Jung H.S."/>
            <person name="Jeon C.O."/>
        </authorList>
    </citation>
    <scope>NUCLEOTIDE SEQUENCE [LARGE SCALE GENOMIC DNA]</scope>
    <source>
        <strain evidence="2 3">S2-17</strain>
    </source>
</reference>
<dbReference type="Proteomes" id="UP000245711">
    <property type="component" value="Chromosome"/>
</dbReference>
<dbReference type="SMART" id="SM00563">
    <property type="entry name" value="PlsC"/>
    <property type="match status" value="1"/>
</dbReference>
<dbReference type="GO" id="GO:0016746">
    <property type="term" value="F:acyltransferase activity"/>
    <property type="evidence" value="ECO:0007669"/>
    <property type="project" value="UniProtKB-KW"/>
</dbReference>
<feature type="domain" description="Phospholipid/glycerol acyltransferase" evidence="1">
    <location>
        <begin position="63"/>
        <end position="199"/>
    </location>
</feature>
<evidence type="ECO:0000313" key="3">
    <source>
        <dbReference type="Proteomes" id="UP000245711"/>
    </source>
</evidence>
<accession>A0A2S2BSH1</accession>
<keyword evidence="3" id="KW-1185">Reference proteome</keyword>
<dbReference type="SUPFAM" id="SSF69593">
    <property type="entry name" value="Glycerol-3-phosphate (1)-acyltransferase"/>
    <property type="match status" value="1"/>
</dbReference>
<dbReference type="OrthoDB" id="3772582at2"/>
<dbReference type="EMBL" id="CP021354">
    <property type="protein sequence ID" value="AWK71539.1"/>
    <property type="molecule type" value="Genomic_DNA"/>
</dbReference>
<name>A0A2S2BSH1_9NOCA</name>
<dbReference type="RefSeq" id="WP_109327893.1">
    <property type="nucleotide sequence ID" value="NZ_CP021354.1"/>
</dbReference>
<proteinExistence type="predicted"/>